<dbReference type="Proteomes" id="UP001175353">
    <property type="component" value="Unassembled WGS sequence"/>
</dbReference>
<organism evidence="7 8">
    <name type="scientific">Friedmanniomyces endolithicus</name>
    <dbReference type="NCBI Taxonomy" id="329885"/>
    <lineage>
        <taxon>Eukaryota</taxon>
        <taxon>Fungi</taxon>
        <taxon>Dikarya</taxon>
        <taxon>Ascomycota</taxon>
        <taxon>Pezizomycotina</taxon>
        <taxon>Dothideomycetes</taxon>
        <taxon>Dothideomycetidae</taxon>
        <taxon>Mycosphaerellales</taxon>
        <taxon>Teratosphaeriaceae</taxon>
        <taxon>Friedmanniomyces</taxon>
    </lineage>
</organism>
<dbReference type="GO" id="GO:0016020">
    <property type="term" value="C:membrane"/>
    <property type="evidence" value="ECO:0007669"/>
    <property type="project" value="UniProtKB-SubCell"/>
</dbReference>
<comment type="caution">
    <text evidence="7">The sequence shown here is derived from an EMBL/GenBank/DDBJ whole genome shotgun (WGS) entry which is preliminary data.</text>
</comment>
<protein>
    <submittedName>
        <fullName evidence="7">Uncharacterized protein</fullName>
    </submittedName>
</protein>
<evidence type="ECO:0000256" key="4">
    <source>
        <dbReference type="ARBA" id="ARBA00023136"/>
    </source>
</evidence>
<dbReference type="OrthoDB" id="5563033at2759"/>
<evidence type="ECO:0000256" key="1">
    <source>
        <dbReference type="ARBA" id="ARBA00004370"/>
    </source>
</evidence>
<comment type="subcellular location">
    <subcellularLocation>
        <location evidence="1">Membrane</location>
    </subcellularLocation>
</comment>
<evidence type="ECO:0000313" key="7">
    <source>
        <dbReference type="EMBL" id="TKA38887.1"/>
    </source>
</evidence>
<keyword evidence="2 5" id="KW-0812">Transmembrane</keyword>
<evidence type="ECO:0000256" key="2">
    <source>
        <dbReference type="ARBA" id="ARBA00022692"/>
    </source>
</evidence>
<dbReference type="SMART" id="SM01396">
    <property type="entry name" value="BC10"/>
    <property type="match status" value="1"/>
</dbReference>
<keyword evidence="4 5" id="KW-0472">Membrane</keyword>
<name>A0A4U0USI4_9PEZI</name>
<dbReference type="PANTHER" id="PTHR13259">
    <property type="entry name" value="BLADDER CANCER 10 KD PROTEIN HOMOLOG"/>
    <property type="match status" value="1"/>
</dbReference>
<gene>
    <name evidence="7" type="ORF">B0A54_09936</name>
    <name evidence="6" type="ORF">LTR91_017635</name>
</gene>
<dbReference type="EMBL" id="JAUJLE010000233">
    <property type="protein sequence ID" value="KAK0966229.1"/>
    <property type="molecule type" value="Genomic_DNA"/>
</dbReference>
<accession>A0A4U0USI4</accession>
<keyword evidence="3 5" id="KW-1133">Transmembrane helix</keyword>
<evidence type="ECO:0000313" key="9">
    <source>
        <dbReference type="Proteomes" id="UP001175353"/>
    </source>
</evidence>
<dbReference type="Proteomes" id="UP000310066">
    <property type="component" value="Unassembled WGS sequence"/>
</dbReference>
<evidence type="ECO:0000256" key="5">
    <source>
        <dbReference type="SAM" id="Phobius"/>
    </source>
</evidence>
<evidence type="ECO:0000313" key="8">
    <source>
        <dbReference type="Proteomes" id="UP000310066"/>
    </source>
</evidence>
<dbReference type="AlphaFoldDB" id="A0A4U0USI4"/>
<dbReference type="InterPro" id="IPR009598">
    <property type="entry name" value="BCALP"/>
</dbReference>
<feature type="transmembrane region" description="Helical" evidence="5">
    <location>
        <begin position="65"/>
        <end position="84"/>
    </location>
</feature>
<dbReference type="PANTHER" id="PTHR13259:SF1">
    <property type="entry name" value="BLADDER CANCER-ASSOCIATED PROTEIN"/>
    <property type="match status" value="1"/>
</dbReference>
<sequence>MGLAFFDHQTDIPGTRASYDYKATKDEPLSDDTMFCLRSWLGLLVFLSSCSPLYVVLFLATNYWLQRPCVYCSILLFVLCASLIDFKADWFEPRWQPSTDSSLSASETLSSFISGNATVTDAVLETASLAISVLNGTGGSLVSAAMSSAKRRVGGGSSNSSGSATLDFFSVVKSAMEKWQVRIPCLGVVVRL</sequence>
<dbReference type="Pfam" id="PF06726">
    <property type="entry name" value="BC10"/>
    <property type="match status" value="1"/>
</dbReference>
<evidence type="ECO:0000256" key="3">
    <source>
        <dbReference type="ARBA" id="ARBA00022989"/>
    </source>
</evidence>
<reference evidence="6" key="2">
    <citation type="submission" date="2023-06" db="EMBL/GenBank/DDBJ databases">
        <title>Black Yeasts Isolated from many extreme environments.</title>
        <authorList>
            <person name="Coleine C."/>
            <person name="Stajich J.E."/>
            <person name="Selbmann L."/>
        </authorList>
    </citation>
    <scope>NUCLEOTIDE SEQUENCE</scope>
    <source>
        <strain evidence="6">CCFEE 5200</strain>
    </source>
</reference>
<feature type="transmembrane region" description="Helical" evidence="5">
    <location>
        <begin position="40"/>
        <end position="59"/>
    </location>
</feature>
<proteinExistence type="predicted"/>
<dbReference type="EMBL" id="NAJP01000042">
    <property type="protein sequence ID" value="TKA38887.1"/>
    <property type="molecule type" value="Genomic_DNA"/>
</dbReference>
<keyword evidence="9" id="KW-1185">Reference proteome</keyword>
<reference evidence="7 8" key="1">
    <citation type="submission" date="2017-03" db="EMBL/GenBank/DDBJ databases">
        <title>Genomes of endolithic fungi from Antarctica.</title>
        <authorList>
            <person name="Coleine C."/>
            <person name="Masonjones S."/>
            <person name="Stajich J.E."/>
        </authorList>
    </citation>
    <scope>NUCLEOTIDE SEQUENCE [LARGE SCALE GENOMIC DNA]</scope>
    <source>
        <strain evidence="7 8">CCFEE 5311</strain>
    </source>
</reference>
<evidence type="ECO:0000313" key="6">
    <source>
        <dbReference type="EMBL" id="KAK0966229.1"/>
    </source>
</evidence>